<dbReference type="InterPro" id="IPR010765">
    <property type="entry name" value="DUF1350"/>
</dbReference>
<gene>
    <name evidence="1" type="ORF">NG743_06950</name>
</gene>
<accession>A0ABY5M145</accession>
<dbReference type="RefSeq" id="WP_257121745.1">
    <property type="nucleotide sequence ID" value="NZ_CP099464.1"/>
</dbReference>
<dbReference type="PANTHER" id="PTHR34127">
    <property type="entry name" value="OS04G0405600 PROTEIN"/>
    <property type="match status" value="1"/>
</dbReference>
<name>A0ABY5M145_9CYAN</name>
<dbReference type="Proteomes" id="UP001057561">
    <property type="component" value="Chromosome"/>
</dbReference>
<dbReference type="EMBL" id="CP099464">
    <property type="protein sequence ID" value="UUO16757.1"/>
    <property type="molecule type" value="Genomic_DNA"/>
</dbReference>
<protein>
    <submittedName>
        <fullName evidence="1">DUF1350 family protein</fullName>
    </submittedName>
</protein>
<organism evidence="1 2">
    <name type="scientific">Dolichospermum heterosporum TAC447</name>
    <dbReference type="NCBI Taxonomy" id="747523"/>
    <lineage>
        <taxon>Bacteria</taxon>
        <taxon>Bacillati</taxon>
        <taxon>Cyanobacteriota</taxon>
        <taxon>Cyanophyceae</taxon>
        <taxon>Nostocales</taxon>
        <taxon>Aphanizomenonaceae</taxon>
        <taxon>Dolichospermum</taxon>
        <taxon>Dolichospermum heterosporum</taxon>
    </lineage>
</organism>
<keyword evidence="2" id="KW-1185">Reference proteome</keyword>
<evidence type="ECO:0000313" key="2">
    <source>
        <dbReference type="Proteomes" id="UP001057561"/>
    </source>
</evidence>
<reference evidence="1" key="1">
    <citation type="submission" date="2022-06" db="EMBL/GenBank/DDBJ databases">
        <title>Nostosin G and Spiroidesin B from the Cyanobacterium Dolichospermum sp. NIES-1697.</title>
        <authorList>
            <person name="Phan C.-S."/>
            <person name="Mehjabin J.J."/>
            <person name="Anas A.R.J."/>
            <person name="Hayasaka M."/>
            <person name="Onoki R."/>
            <person name="Wang J."/>
            <person name="Umezawa T."/>
            <person name="Washio K."/>
            <person name="Morikawa M."/>
            <person name="Okino T."/>
        </authorList>
    </citation>
    <scope>NUCLEOTIDE SEQUENCE</scope>
    <source>
        <strain evidence="1">NIES-1697</strain>
    </source>
</reference>
<sequence>MKCEKIQFRQIGNAKVSLQENPKGVIQFFGGYFFGTFPTCFYNKLLADLKSYGYTIVVFPYSLSSDHILVAETLFESHTNTLKELEKVDDFYKDHKNYSWVAHSLGCEYIALLNLLSNNDKNKRDNIASAINNVPTILTEINEDAVRRIFQLSLQLKNTLSPIGEQPSVFIAPCFRPPTSFLQCIIKPTQEQMWHCIEEKKDTSFQLTSVISFTNDGIAGNGNKCQQCNFDIDTKYSQKCSDVCFLIEKLRLKNRDLWVELDGDHMTPIQMNNKINLAESVVNFLNKPKSTEN</sequence>
<proteinExistence type="predicted"/>
<dbReference type="Pfam" id="PF07082">
    <property type="entry name" value="DUF1350"/>
    <property type="match status" value="1"/>
</dbReference>
<evidence type="ECO:0000313" key="1">
    <source>
        <dbReference type="EMBL" id="UUO16757.1"/>
    </source>
</evidence>
<dbReference type="PANTHER" id="PTHR34127:SF1">
    <property type="entry name" value="OS04G0405600 PROTEIN"/>
    <property type="match status" value="1"/>
</dbReference>